<dbReference type="Proteomes" id="UP000271227">
    <property type="component" value="Unassembled WGS sequence"/>
</dbReference>
<sequence length="141" mass="15046">MLKRAIHAIFIVTLGMAFWAADAADHADVNISGEWRGTYTVTQVSGPVKFTAVFYQAEDGTVTGTYATGTGVYGTGTGKVVDGKVVMDWTNTTPSCPGYYRNVYTLDGDSMTFTVNGYDCLGPEKGTGSAKRVTGSWLFPS</sequence>
<feature type="signal peptide" evidence="1">
    <location>
        <begin position="1"/>
        <end position="23"/>
    </location>
</feature>
<protein>
    <recommendedName>
        <fullName evidence="4">Avidin family protein</fullName>
    </recommendedName>
</protein>
<name>A0A3M0C429_9PROT</name>
<evidence type="ECO:0000313" key="3">
    <source>
        <dbReference type="Proteomes" id="UP000271227"/>
    </source>
</evidence>
<reference evidence="2 3" key="1">
    <citation type="submission" date="2018-10" db="EMBL/GenBank/DDBJ databases">
        <title>Genomic Encyclopedia of Archaeal and Bacterial Type Strains, Phase II (KMG-II): from individual species to whole genera.</title>
        <authorList>
            <person name="Goeker M."/>
        </authorList>
    </citation>
    <scope>NUCLEOTIDE SEQUENCE [LARGE SCALE GENOMIC DNA]</scope>
    <source>
        <strain evidence="2 3">DSM 25217</strain>
    </source>
</reference>
<evidence type="ECO:0008006" key="4">
    <source>
        <dbReference type="Google" id="ProtNLM"/>
    </source>
</evidence>
<dbReference type="RefSeq" id="WP_121939497.1">
    <property type="nucleotide sequence ID" value="NZ_REFR01000013.1"/>
</dbReference>
<gene>
    <name evidence="2" type="ORF">BXY39_2842</name>
</gene>
<accession>A0A3M0C429</accession>
<evidence type="ECO:0000256" key="1">
    <source>
        <dbReference type="SAM" id="SignalP"/>
    </source>
</evidence>
<dbReference type="AlphaFoldDB" id="A0A3M0C429"/>
<evidence type="ECO:0000313" key="2">
    <source>
        <dbReference type="EMBL" id="RMB04574.1"/>
    </source>
</evidence>
<comment type="caution">
    <text evidence="2">The sequence shown here is derived from an EMBL/GenBank/DDBJ whole genome shotgun (WGS) entry which is preliminary data.</text>
</comment>
<keyword evidence="3" id="KW-1185">Reference proteome</keyword>
<feature type="chain" id="PRO_5018179815" description="Avidin family protein" evidence="1">
    <location>
        <begin position="24"/>
        <end position="141"/>
    </location>
</feature>
<organism evidence="2 3">
    <name type="scientific">Eilatimonas milleporae</name>
    <dbReference type="NCBI Taxonomy" id="911205"/>
    <lineage>
        <taxon>Bacteria</taxon>
        <taxon>Pseudomonadati</taxon>
        <taxon>Pseudomonadota</taxon>
        <taxon>Alphaproteobacteria</taxon>
        <taxon>Kordiimonadales</taxon>
        <taxon>Kordiimonadaceae</taxon>
        <taxon>Eilatimonas</taxon>
    </lineage>
</organism>
<dbReference type="EMBL" id="REFR01000013">
    <property type="protein sequence ID" value="RMB04574.1"/>
    <property type="molecule type" value="Genomic_DNA"/>
</dbReference>
<proteinExistence type="predicted"/>
<dbReference type="InParanoid" id="A0A3M0C429"/>
<keyword evidence="1" id="KW-0732">Signal</keyword>